<evidence type="ECO:0000256" key="3">
    <source>
        <dbReference type="ARBA" id="ARBA00023015"/>
    </source>
</evidence>
<dbReference type="KEGG" id="cpis:HS961_05890"/>
<keyword evidence="5" id="KW-0804">Transcription</keyword>
<evidence type="ECO:0000256" key="5">
    <source>
        <dbReference type="ARBA" id="ARBA00023163"/>
    </source>
</evidence>
<evidence type="ECO:0000256" key="4">
    <source>
        <dbReference type="ARBA" id="ARBA00023125"/>
    </source>
</evidence>
<dbReference type="InterPro" id="IPR016032">
    <property type="entry name" value="Sig_transdc_resp-reg_C-effctor"/>
</dbReference>
<keyword evidence="2" id="KW-0902">Two-component regulatory system</keyword>
<dbReference type="Pfam" id="PF00486">
    <property type="entry name" value="Trans_reg_C"/>
    <property type="match status" value="1"/>
</dbReference>
<dbReference type="Proteomes" id="UP000515240">
    <property type="component" value="Chromosome"/>
</dbReference>
<feature type="domain" description="Response regulatory" evidence="8">
    <location>
        <begin position="6"/>
        <end position="122"/>
    </location>
</feature>
<dbReference type="SMART" id="SM00448">
    <property type="entry name" value="REC"/>
    <property type="match status" value="1"/>
</dbReference>
<keyword evidence="3" id="KW-0805">Transcription regulation</keyword>
<evidence type="ECO:0000313" key="11">
    <source>
        <dbReference type="Proteomes" id="UP000515240"/>
    </source>
</evidence>
<dbReference type="GO" id="GO:0006355">
    <property type="term" value="P:regulation of DNA-templated transcription"/>
    <property type="evidence" value="ECO:0007669"/>
    <property type="project" value="InterPro"/>
</dbReference>
<dbReference type="InterPro" id="IPR039420">
    <property type="entry name" value="WalR-like"/>
</dbReference>
<dbReference type="PROSITE" id="PS50110">
    <property type="entry name" value="RESPONSE_REGULATORY"/>
    <property type="match status" value="1"/>
</dbReference>
<dbReference type="PANTHER" id="PTHR48111">
    <property type="entry name" value="REGULATOR OF RPOS"/>
    <property type="match status" value="1"/>
</dbReference>
<dbReference type="SUPFAM" id="SSF46894">
    <property type="entry name" value="C-terminal effector domain of the bipartite response regulators"/>
    <property type="match status" value="1"/>
</dbReference>
<dbReference type="GO" id="GO:0032993">
    <property type="term" value="C:protein-DNA complex"/>
    <property type="evidence" value="ECO:0007669"/>
    <property type="project" value="TreeGrafter"/>
</dbReference>
<organism evidence="10 11">
    <name type="scientific">Comamonas piscis</name>
    <dbReference type="NCBI Taxonomy" id="1562974"/>
    <lineage>
        <taxon>Bacteria</taxon>
        <taxon>Pseudomonadati</taxon>
        <taxon>Pseudomonadota</taxon>
        <taxon>Betaproteobacteria</taxon>
        <taxon>Burkholderiales</taxon>
        <taxon>Comamonadaceae</taxon>
        <taxon>Comamonas</taxon>
    </lineage>
</organism>
<protein>
    <submittedName>
        <fullName evidence="10">Response regulator transcription factor</fullName>
    </submittedName>
</protein>
<feature type="modified residue" description="4-aspartylphosphate" evidence="6">
    <location>
        <position position="55"/>
    </location>
</feature>
<dbReference type="Pfam" id="PF00072">
    <property type="entry name" value="Response_reg"/>
    <property type="match status" value="1"/>
</dbReference>
<dbReference type="PROSITE" id="PS51755">
    <property type="entry name" value="OMPR_PHOB"/>
    <property type="match status" value="1"/>
</dbReference>
<name>A0A7G5EEH5_9BURK</name>
<dbReference type="EMBL" id="CP058554">
    <property type="protein sequence ID" value="QMV72400.1"/>
    <property type="molecule type" value="Genomic_DNA"/>
</dbReference>
<dbReference type="InterPro" id="IPR036388">
    <property type="entry name" value="WH-like_DNA-bd_sf"/>
</dbReference>
<keyword evidence="4 7" id="KW-0238">DNA-binding</keyword>
<feature type="DNA-binding region" description="OmpR/PhoB-type" evidence="7">
    <location>
        <begin position="141"/>
        <end position="241"/>
    </location>
</feature>
<evidence type="ECO:0000256" key="6">
    <source>
        <dbReference type="PROSITE-ProRule" id="PRU00169"/>
    </source>
</evidence>
<dbReference type="GO" id="GO:0000156">
    <property type="term" value="F:phosphorelay response regulator activity"/>
    <property type="evidence" value="ECO:0007669"/>
    <property type="project" value="TreeGrafter"/>
</dbReference>
<accession>A0A7G5EEH5</accession>
<dbReference type="GO" id="GO:0000976">
    <property type="term" value="F:transcription cis-regulatory region binding"/>
    <property type="evidence" value="ECO:0007669"/>
    <property type="project" value="TreeGrafter"/>
</dbReference>
<dbReference type="InterPro" id="IPR001867">
    <property type="entry name" value="OmpR/PhoB-type_DNA-bd"/>
</dbReference>
<dbReference type="CDD" id="cd00383">
    <property type="entry name" value="trans_reg_C"/>
    <property type="match status" value="1"/>
</dbReference>
<dbReference type="FunFam" id="3.40.50.2300:FF:000001">
    <property type="entry name" value="DNA-binding response regulator PhoB"/>
    <property type="match status" value="1"/>
</dbReference>
<dbReference type="SMART" id="SM00862">
    <property type="entry name" value="Trans_reg_C"/>
    <property type="match status" value="1"/>
</dbReference>
<dbReference type="Gene3D" id="6.10.250.690">
    <property type="match status" value="1"/>
</dbReference>
<dbReference type="SUPFAM" id="SSF52172">
    <property type="entry name" value="CheY-like"/>
    <property type="match status" value="1"/>
</dbReference>
<evidence type="ECO:0000259" key="9">
    <source>
        <dbReference type="PROSITE" id="PS51755"/>
    </source>
</evidence>
<evidence type="ECO:0000259" key="8">
    <source>
        <dbReference type="PROSITE" id="PS50110"/>
    </source>
</evidence>
<dbReference type="AlphaFoldDB" id="A0A7G5EEH5"/>
<evidence type="ECO:0000313" key="10">
    <source>
        <dbReference type="EMBL" id="QMV72400.1"/>
    </source>
</evidence>
<dbReference type="RefSeq" id="WP_182326819.1">
    <property type="nucleotide sequence ID" value="NZ_CP058554.1"/>
</dbReference>
<sequence>MENLPLILVVEDDADMRELIVSYLAKSRLHSQCAGDGEQMAAALAERLPDLILLDIMLPGADGMVLCQQLRANPATAQIPIIMLTARDSVLNRVVGLELGADDYLNKPFEPMELLARIRAVLRRVRPHAASSIAAPEPPAPMLLRFGRFTLDLSQRHLLSPSNVLISLASSDYRILEHLLRHPHQAVSRDQLMDLAFGRERAASDRAVDVCISRLRGHIELDSRKPQIIRTVRHEGYMLVPPPAHGD</sequence>
<dbReference type="PANTHER" id="PTHR48111:SF4">
    <property type="entry name" value="DNA-BINDING DUAL TRANSCRIPTIONAL REGULATOR OMPR"/>
    <property type="match status" value="1"/>
</dbReference>
<keyword evidence="11" id="KW-1185">Reference proteome</keyword>
<gene>
    <name evidence="10" type="ORF">HS961_05890</name>
</gene>
<dbReference type="InterPro" id="IPR011006">
    <property type="entry name" value="CheY-like_superfamily"/>
</dbReference>
<dbReference type="Gene3D" id="3.40.50.2300">
    <property type="match status" value="1"/>
</dbReference>
<evidence type="ECO:0000256" key="1">
    <source>
        <dbReference type="ARBA" id="ARBA00022553"/>
    </source>
</evidence>
<feature type="domain" description="OmpR/PhoB-type" evidence="9">
    <location>
        <begin position="141"/>
        <end position="241"/>
    </location>
</feature>
<evidence type="ECO:0000256" key="2">
    <source>
        <dbReference type="ARBA" id="ARBA00023012"/>
    </source>
</evidence>
<reference evidence="10 11" key="1">
    <citation type="journal article" date="2020" name="G3 (Bethesda)">
        <title>CeMbio - The Caenorhabditis elegans Microbiome Resource.</title>
        <authorList>
            <person name="Dirksen P."/>
            <person name="Assie A."/>
            <person name="Zimmermann J."/>
            <person name="Zhang F."/>
            <person name="Tietje A.M."/>
            <person name="Marsh S.A."/>
            <person name="Felix M.A."/>
            <person name="Shapira M."/>
            <person name="Kaleta C."/>
            <person name="Schulenburg H."/>
            <person name="Samuel B."/>
        </authorList>
    </citation>
    <scope>NUCLEOTIDE SEQUENCE [LARGE SCALE GENOMIC DNA]</scope>
    <source>
        <strain evidence="10 11">BIGb0172</strain>
    </source>
</reference>
<dbReference type="InterPro" id="IPR001789">
    <property type="entry name" value="Sig_transdc_resp-reg_receiver"/>
</dbReference>
<dbReference type="Gene3D" id="1.10.10.10">
    <property type="entry name" value="Winged helix-like DNA-binding domain superfamily/Winged helix DNA-binding domain"/>
    <property type="match status" value="1"/>
</dbReference>
<dbReference type="GO" id="GO:0005829">
    <property type="term" value="C:cytosol"/>
    <property type="evidence" value="ECO:0007669"/>
    <property type="project" value="TreeGrafter"/>
</dbReference>
<evidence type="ECO:0000256" key="7">
    <source>
        <dbReference type="PROSITE-ProRule" id="PRU01091"/>
    </source>
</evidence>
<proteinExistence type="predicted"/>
<keyword evidence="1 6" id="KW-0597">Phosphoprotein</keyword>